<dbReference type="InterPro" id="IPR019533">
    <property type="entry name" value="Peptidase_S26"/>
</dbReference>
<feature type="active site" evidence="6">
    <location>
        <position position="169"/>
    </location>
</feature>
<dbReference type="Gene3D" id="2.10.109.10">
    <property type="entry name" value="Umud Fragment, subunit A"/>
    <property type="match status" value="1"/>
</dbReference>
<dbReference type="PROSITE" id="PS00760">
    <property type="entry name" value="SPASE_I_2"/>
    <property type="match status" value="1"/>
</dbReference>
<dbReference type="PROSITE" id="PS00761">
    <property type="entry name" value="SPASE_I_3"/>
    <property type="match status" value="1"/>
</dbReference>
<dbReference type="NCBIfam" id="TIGR02227">
    <property type="entry name" value="sigpep_I_bact"/>
    <property type="match status" value="1"/>
</dbReference>
<name>A0A2A5C8Y2_9GAMM</name>
<dbReference type="InterPro" id="IPR000223">
    <property type="entry name" value="Pept_S26A_signal_pept_1"/>
</dbReference>
<keyword evidence="7" id="KW-0472">Membrane</keyword>
<comment type="caution">
    <text evidence="9">The sequence shown here is derived from an EMBL/GenBank/DDBJ whole genome shotgun (WGS) entry which is preliminary data.</text>
</comment>
<dbReference type="CDD" id="cd06530">
    <property type="entry name" value="S26_SPase_I"/>
    <property type="match status" value="1"/>
</dbReference>
<evidence type="ECO:0000313" key="10">
    <source>
        <dbReference type="Proteomes" id="UP000228987"/>
    </source>
</evidence>
<dbReference type="GO" id="GO:0006465">
    <property type="term" value="P:signal peptide processing"/>
    <property type="evidence" value="ECO:0007669"/>
    <property type="project" value="InterPro"/>
</dbReference>
<evidence type="ECO:0000313" key="9">
    <source>
        <dbReference type="EMBL" id="PCJ39928.1"/>
    </source>
</evidence>
<keyword evidence="7" id="KW-1133">Transmembrane helix</keyword>
<evidence type="ECO:0000256" key="6">
    <source>
        <dbReference type="PIRSR" id="PIRSR600223-1"/>
    </source>
</evidence>
<dbReference type="PANTHER" id="PTHR43390:SF1">
    <property type="entry name" value="CHLOROPLAST PROCESSING PEPTIDASE"/>
    <property type="match status" value="1"/>
</dbReference>
<dbReference type="EMBL" id="NVWI01000011">
    <property type="protein sequence ID" value="PCJ39928.1"/>
    <property type="molecule type" value="Genomic_DNA"/>
</dbReference>
<dbReference type="GO" id="GO:0004252">
    <property type="term" value="F:serine-type endopeptidase activity"/>
    <property type="evidence" value="ECO:0007669"/>
    <property type="project" value="InterPro"/>
</dbReference>
<gene>
    <name evidence="9" type="primary">lepB</name>
    <name evidence="9" type="ORF">COA71_12170</name>
</gene>
<evidence type="ECO:0000256" key="3">
    <source>
        <dbReference type="ARBA" id="ARBA00013208"/>
    </source>
</evidence>
<evidence type="ECO:0000256" key="1">
    <source>
        <dbReference type="ARBA" id="ARBA00000677"/>
    </source>
</evidence>
<dbReference type="InterPro" id="IPR036286">
    <property type="entry name" value="LexA/Signal_pep-like_sf"/>
</dbReference>
<dbReference type="GO" id="GO:0016020">
    <property type="term" value="C:membrane"/>
    <property type="evidence" value="ECO:0007669"/>
    <property type="project" value="UniProtKB-SubCell"/>
</dbReference>
<comment type="catalytic activity">
    <reaction evidence="1 7">
        <text>Cleavage of hydrophobic, N-terminal signal or leader sequences from secreted and periplasmic proteins.</text>
        <dbReference type="EC" id="3.4.21.89"/>
    </reaction>
</comment>
<evidence type="ECO:0000256" key="2">
    <source>
        <dbReference type="ARBA" id="ARBA00009370"/>
    </source>
</evidence>
<comment type="caution">
    <text evidence="7">Lacks conserved residue(s) required for the propagation of feature annotation.</text>
</comment>
<organism evidence="9 10">
    <name type="scientific">SAR86 cluster bacterium</name>
    <dbReference type="NCBI Taxonomy" id="2030880"/>
    <lineage>
        <taxon>Bacteria</taxon>
        <taxon>Pseudomonadati</taxon>
        <taxon>Pseudomonadota</taxon>
        <taxon>Gammaproteobacteria</taxon>
        <taxon>SAR86 cluster</taxon>
    </lineage>
</organism>
<comment type="subcellular location">
    <subcellularLocation>
        <location evidence="7">Membrane</location>
        <topology evidence="7">Multi-pass membrane protein</topology>
    </subcellularLocation>
</comment>
<keyword evidence="7" id="KW-0812">Transmembrane</keyword>
<dbReference type="Pfam" id="PF10502">
    <property type="entry name" value="Peptidase_S26"/>
    <property type="match status" value="1"/>
</dbReference>
<dbReference type="EC" id="3.4.21.89" evidence="3 7"/>
<dbReference type="PRINTS" id="PR00727">
    <property type="entry name" value="LEADERPTASE"/>
</dbReference>
<dbReference type="InterPro" id="IPR019757">
    <property type="entry name" value="Pept_S26A_signal_pept_1_Lys-AS"/>
</dbReference>
<keyword evidence="5 7" id="KW-0378">Hydrolase</keyword>
<evidence type="ECO:0000256" key="5">
    <source>
        <dbReference type="ARBA" id="ARBA00022801"/>
    </source>
</evidence>
<sequence>MNIDYSLVLFILVLISGVIWVIDAVFFAKTRLQKFRSYLKGNKIKEEDVTNYQNSVEEGEKTALNQKTIKQFDAASNIKKDPGLVEYSKSFFPILFAVLVFRSFLFEPFQIPTGSMIPSLNVGDYIIVNKYSYGIRLPVIGTKVINIGVPQRGDVMVFIPPHDPVYYVKRVIGLPGEHIRYADKKLYIDGVEQSQEFIEMTEDGYRSVNYFLEQLGEVKHDIYVSPPSRYGEPAYDWMRPEGRVIPEGHYFMMGDNRDNSLDSRSWGVVPEENIVGKAIAVWMHKEPGMNFPTFGQNRFINP</sequence>
<dbReference type="SUPFAM" id="SSF51306">
    <property type="entry name" value="LexA/Signal peptidase"/>
    <property type="match status" value="1"/>
</dbReference>
<evidence type="ECO:0000256" key="4">
    <source>
        <dbReference type="ARBA" id="ARBA00019232"/>
    </source>
</evidence>
<reference evidence="10" key="1">
    <citation type="submission" date="2017-08" db="EMBL/GenBank/DDBJ databases">
        <title>A dynamic microbial community with high functional redundancy inhabits the cold, oxic subseafloor aquifer.</title>
        <authorList>
            <person name="Tully B.J."/>
            <person name="Wheat C.G."/>
            <person name="Glazer B.T."/>
            <person name="Huber J.A."/>
        </authorList>
    </citation>
    <scope>NUCLEOTIDE SEQUENCE [LARGE SCALE GENOMIC DNA]</scope>
</reference>
<comment type="similarity">
    <text evidence="2 7">Belongs to the peptidase S26 family.</text>
</comment>
<dbReference type="Proteomes" id="UP000228987">
    <property type="component" value="Unassembled WGS sequence"/>
</dbReference>
<feature type="active site" evidence="6">
    <location>
        <position position="115"/>
    </location>
</feature>
<dbReference type="GO" id="GO:0009003">
    <property type="term" value="F:signal peptidase activity"/>
    <property type="evidence" value="ECO:0007669"/>
    <property type="project" value="UniProtKB-EC"/>
</dbReference>
<evidence type="ECO:0000256" key="7">
    <source>
        <dbReference type="RuleBase" id="RU362042"/>
    </source>
</evidence>
<dbReference type="InterPro" id="IPR019758">
    <property type="entry name" value="Pept_S26A_signal_pept_1_CS"/>
</dbReference>
<proteinExistence type="inferred from homology"/>
<evidence type="ECO:0000259" key="8">
    <source>
        <dbReference type="Pfam" id="PF10502"/>
    </source>
</evidence>
<feature type="domain" description="Peptidase S26" evidence="8">
    <location>
        <begin position="85"/>
        <end position="282"/>
    </location>
</feature>
<accession>A0A2A5C8Y2</accession>
<feature type="transmembrane region" description="Helical" evidence="7">
    <location>
        <begin position="6"/>
        <end position="28"/>
    </location>
</feature>
<dbReference type="PANTHER" id="PTHR43390">
    <property type="entry name" value="SIGNAL PEPTIDASE I"/>
    <property type="match status" value="1"/>
</dbReference>
<dbReference type="AlphaFoldDB" id="A0A2A5C8Y2"/>
<protein>
    <recommendedName>
        <fullName evidence="4 7">Signal peptidase I</fullName>
        <ecNumber evidence="3 7">3.4.21.89</ecNumber>
    </recommendedName>
</protein>
<keyword evidence="7" id="KW-0645">Protease</keyword>